<evidence type="ECO:0000313" key="1">
    <source>
        <dbReference type="EMBL" id="SMX33388.1"/>
    </source>
</evidence>
<evidence type="ECO:0000313" key="2">
    <source>
        <dbReference type="Proteomes" id="UP000207598"/>
    </source>
</evidence>
<dbReference type="Proteomes" id="UP000207598">
    <property type="component" value="Unassembled WGS sequence"/>
</dbReference>
<organism evidence="1 2">
    <name type="scientific">Maliponia aquimaris</name>
    <dbReference type="NCBI Taxonomy" id="1673631"/>
    <lineage>
        <taxon>Bacteria</taxon>
        <taxon>Pseudomonadati</taxon>
        <taxon>Pseudomonadota</taxon>
        <taxon>Alphaproteobacteria</taxon>
        <taxon>Rhodobacterales</taxon>
        <taxon>Paracoccaceae</taxon>
        <taxon>Maliponia</taxon>
    </lineage>
</organism>
<proteinExistence type="predicted"/>
<sequence>MSAAILQQWSVTLEVTLDPASGAASLRDWLEHHSGACSPALPDQLCQYLLAQLISTSDWDHVALSFEVARIAPALAAAQVRS</sequence>
<dbReference type="RefSeq" id="WP_094019323.1">
    <property type="nucleotide sequence ID" value="NZ_FXYF01000001.1"/>
</dbReference>
<accession>A0A238JRT0</accession>
<protein>
    <submittedName>
        <fullName evidence="1">Uncharacterized protein</fullName>
    </submittedName>
</protein>
<gene>
    <name evidence="1" type="ORF">MAA8898_00455</name>
</gene>
<dbReference type="AlphaFoldDB" id="A0A238JRT0"/>
<keyword evidence="2" id="KW-1185">Reference proteome</keyword>
<name>A0A238JRT0_9RHOB</name>
<reference evidence="1 2" key="1">
    <citation type="submission" date="2017-05" db="EMBL/GenBank/DDBJ databases">
        <authorList>
            <person name="Song R."/>
            <person name="Chenine A.L."/>
            <person name="Ruprecht R.M."/>
        </authorList>
    </citation>
    <scope>NUCLEOTIDE SEQUENCE [LARGE SCALE GENOMIC DNA]</scope>
    <source>
        <strain evidence="1 2">CECT 8898</strain>
    </source>
</reference>
<dbReference type="EMBL" id="FXYF01000001">
    <property type="protein sequence ID" value="SMX33388.1"/>
    <property type="molecule type" value="Genomic_DNA"/>
</dbReference>